<evidence type="ECO:0000313" key="2">
    <source>
        <dbReference type="EMBL" id="MBG9386884.1"/>
    </source>
</evidence>
<comment type="caution">
    <text evidence="2">The sequence shown here is derived from an EMBL/GenBank/DDBJ whole genome shotgun (WGS) entry which is preliminary data.</text>
</comment>
<evidence type="ECO:0000256" key="1">
    <source>
        <dbReference type="SAM" id="SignalP"/>
    </source>
</evidence>
<accession>A0A931MF81</accession>
<gene>
    <name evidence="2" type="ORF">I5803_02505</name>
</gene>
<name>A0A931MF81_9BURK</name>
<sequence length="143" mass="14667">MNFQRFARTASFAGLAAASAVLAGCYVVPLQTPPPASVQLAPAAPLTFSARLYPSNDMAAAYGTVMAVVTNDLNGRGHFTTNINGESFSGEATRVAGSREGVANGLGNRGGFLNCRYAMNSATMGTGTCQHSNGAQFTMHVGG</sequence>
<dbReference type="Proteomes" id="UP000651050">
    <property type="component" value="Unassembled WGS sequence"/>
</dbReference>
<feature type="chain" id="PRO_5037366663" evidence="1">
    <location>
        <begin position="24"/>
        <end position="143"/>
    </location>
</feature>
<keyword evidence="1" id="KW-0732">Signal</keyword>
<dbReference type="RefSeq" id="WP_196984843.1">
    <property type="nucleotide sequence ID" value="NZ_JADWYS010000001.1"/>
</dbReference>
<keyword evidence="3" id="KW-1185">Reference proteome</keyword>
<proteinExistence type="predicted"/>
<dbReference type="EMBL" id="JADWYS010000001">
    <property type="protein sequence ID" value="MBG9386884.1"/>
    <property type="molecule type" value="Genomic_DNA"/>
</dbReference>
<evidence type="ECO:0000313" key="3">
    <source>
        <dbReference type="Proteomes" id="UP000651050"/>
    </source>
</evidence>
<feature type="signal peptide" evidence="1">
    <location>
        <begin position="1"/>
        <end position="23"/>
    </location>
</feature>
<dbReference type="AlphaFoldDB" id="A0A931MF81"/>
<protein>
    <submittedName>
        <fullName evidence="2">Uncharacterized protein</fullName>
    </submittedName>
</protein>
<organism evidence="2 3">
    <name type="scientific">Caenimonas aquaedulcis</name>
    <dbReference type="NCBI Taxonomy" id="2793270"/>
    <lineage>
        <taxon>Bacteria</taxon>
        <taxon>Pseudomonadati</taxon>
        <taxon>Pseudomonadota</taxon>
        <taxon>Betaproteobacteria</taxon>
        <taxon>Burkholderiales</taxon>
        <taxon>Comamonadaceae</taxon>
        <taxon>Caenimonas</taxon>
    </lineage>
</organism>
<reference evidence="2" key="1">
    <citation type="submission" date="2020-11" db="EMBL/GenBank/DDBJ databases">
        <title>Bacterial whole genome sequence for Caenimonas sp. DR4.4.</title>
        <authorList>
            <person name="Le V."/>
            <person name="Ko S.-R."/>
            <person name="Ahn C.-Y."/>
            <person name="Oh H.-M."/>
        </authorList>
    </citation>
    <scope>NUCLEOTIDE SEQUENCE</scope>
    <source>
        <strain evidence="2">DR4.4</strain>
    </source>
</reference>
<dbReference type="PROSITE" id="PS51257">
    <property type="entry name" value="PROKAR_LIPOPROTEIN"/>
    <property type="match status" value="1"/>
</dbReference>